<sequence>MYFLYGSDSGSPCLCSKEEYLLHDGIAKPTLGDDADCTGSPDVIQLMKVCSFFTDPGSDVCVRSFVVIQNAAEILVGEAIHLLHRLALDCDGCVVNSAKDGPKPALKKEEGWA</sequence>
<comment type="caution">
    <text evidence="1">The sequence shown here is derived from an EMBL/GenBank/DDBJ whole genome shotgun (WGS) entry which is preliminary data.</text>
</comment>
<organism evidence="1 2">
    <name type="scientific">Dreissena polymorpha</name>
    <name type="common">Zebra mussel</name>
    <name type="synonym">Mytilus polymorpha</name>
    <dbReference type="NCBI Taxonomy" id="45954"/>
    <lineage>
        <taxon>Eukaryota</taxon>
        <taxon>Metazoa</taxon>
        <taxon>Spiralia</taxon>
        <taxon>Lophotrochozoa</taxon>
        <taxon>Mollusca</taxon>
        <taxon>Bivalvia</taxon>
        <taxon>Autobranchia</taxon>
        <taxon>Heteroconchia</taxon>
        <taxon>Euheterodonta</taxon>
        <taxon>Imparidentia</taxon>
        <taxon>Neoheterodontei</taxon>
        <taxon>Myida</taxon>
        <taxon>Dreissenoidea</taxon>
        <taxon>Dreissenidae</taxon>
        <taxon>Dreissena</taxon>
    </lineage>
</organism>
<keyword evidence="2" id="KW-1185">Reference proteome</keyword>
<name>A0A9D4LM26_DREPO</name>
<gene>
    <name evidence="1" type="ORF">DPMN_023009</name>
</gene>
<evidence type="ECO:0000313" key="2">
    <source>
        <dbReference type="Proteomes" id="UP000828390"/>
    </source>
</evidence>
<reference evidence="1" key="2">
    <citation type="submission" date="2020-11" db="EMBL/GenBank/DDBJ databases">
        <authorList>
            <person name="McCartney M.A."/>
            <person name="Auch B."/>
            <person name="Kono T."/>
            <person name="Mallez S."/>
            <person name="Becker A."/>
            <person name="Gohl D.M."/>
            <person name="Silverstein K.A.T."/>
            <person name="Koren S."/>
            <person name="Bechman K.B."/>
            <person name="Herman A."/>
            <person name="Abrahante J.E."/>
            <person name="Garbe J."/>
        </authorList>
    </citation>
    <scope>NUCLEOTIDE SEQUENCE</scope>
    <source>
        <strain evidence="1">Duluth1</strain>
        <tissue evidence="1">Whole animal</tissue>
    </source>
</reference>
<dbReference type="AlphaFoldDB" id="A0A9D4LM26"/>
<protein>
    <submittedName>
        <fullName evidence="1">Uncharacterized protein</fullName>
    </submittedName>
</protein>
<proteinExistence type="predicted"/>
<evidence type="ECO:0000313" key="1">
    <source>
        <dbReference type="EMBL" id="KAH3860118.1"/>
    </source>
</evidence>
<dbReference type="EMBL" id="JAIWYP010000002">
    <property type="protein sequence ID" value="KAH3860118.1"/>
    <property type="molecule type" value="Genomic_DNA"/>
</dbReference>
<reference evidence="1" key="1">
    <citation type="journal article" date="2019" name="bioRxiv">
        <title>The Genome of the Zebra Mussel, Dreissena polymorpha: A Resource for Invasive Species Research.</title>
        <authorList>
            <person name="McCartney M.A."/>
            <person name="Auch B."/>
            <person name="Kono T."/>
            <person name="Mallez S."/>
            <person name="Zhang Y."/>
            <person name="Obille A."/>
            <person name="Becker A."/>
            <person name="Abrahante J.E."/>
            <person name="Garbe J."/>
            <person name="Badalamenti J.P."/>
            <person name="Herman A."/>
            <person name="Mangelson H."/>
            <person name="Liachko I."/>
            <person name="Sullivan S."/>
            <person name="Sone E.D."/>
            <person name="Koren S."/>
            <person name="Silverstein K.A.T."/>
            <person name="Beckman K.B."/>
            <person name="Gohl D.M."/>
        </authorList>
    </citation>
    <scope>NUCLEOTIDE SEQUENCE</scope>
    <source>
        <strain evidence="1">Duluth1</strain>
        <tissue evidence="1">Whole animal</tissue>
    </source>
</reference>
<accession>A0A9D4LM26</accession>
<dbReference type="Proteomes" id="UP000828390">
    <property type="component" value="Unassembled WGS sequence"/>
</dbReference>